<dbReference type="InterPro" id="IPR001029">
    <property type="entry name" value="Flagellin_N"/>
</dbReference>
<dbReference type="GO" id="GO:0009288">
    <property type="term" value="C:bacterial-type flagellum"/>
    <property type="evidence" value="ECO:0007669"/>
    <property type="project" value="UniProtKB-SubCell"/>
</dbReference>
<sequence length="270" mass="28950">MTMAVQNNNSANVYNGISRVQHSYNNSLQQISSGSRINKAADDAAGLFISQQMNGQIRGMVQGNRNASEGVSMIQTAEGALNSVHESLGRMKELAIQASNGILTDEDRAMLNHEFTSLKEEITTIAESTQFNGKKLLDGTLNSNLLVGANSDELMNIKGGDMSSSGLSIDSLSLDNLSNAQEAIDAISKSVDRVSSQRAEFGAYQNRLESSINNTNNTISNLNSAHSKISDADIALVAMKMAKENIMNQSNIAMLSQANQSNGMVLSLLR</sequence>
<dbReference type="PANTHER" id="PTHR42792:SF2">
    <property type="entry name" value="FLAGELLIN"/>
    <property type="match status" value="1"/>
</dbReference>
<dbReference type="InterPro" id="IPR001492">
    <property type="entry name" value="Flagellin"/>
</dbReference>
<dbReference type="Gene3D" id="1.20.1330.10">
    <property type="entry name" value="f41 fragment of flagellin, N-terminal domain"/>
    <property type="match status" value="1"/>
</dbReference>
<evidence type="ECO:0000313" key="8">
    <source>
        <dbReference type="Proteomes" id="UP001056429"/>
    </source>
</evidence>
<proteinExistence type="inferred from homology"/>
<dbReference type="AlphaFoldDB" id="A0A9J6P7K3"/>
<keyword evidence="7" id="KW-0969">Cilium</keyword>
<gene>
    <name evidence="7" type="ORF">KDK92_23210</name>
</gene>
<name>A0A9J6P7K3_9CLOT</name>
<dbReference type="PANTHER" id="PTHR42792">
    <property type="entry name" value="FLAGELLIN"/>
    <property type="match status" value="1"/>
</dbReference>
<reference evidence="7" key="2">
    <citation type="submission" date="2021-04" db="EMBL/GenBank/DDBJ databases">
        <authorList>
            <person name="Dong X."/>
        </authorList>
    </citation>
    <scope>NUCLEOTIDE SEQUENCE</scope>
    <source>
        <strain evidence="7">ZWT</strain>
    </source>
</reference>
<protein>
    <recommendedName>
        <fullName evidence="2 4">Flagellin</fullName>
    </recommendedName>
</protein>
<comment type="similarity">
    <text evidence="1 4">Belongs to the bacterial flagellin family.</text>
</comment>
<dbReference type="GO" id="GO:0005576">
    <property type="term" value="C:extracellular region"/>
    <property type="evidence" value="ECO:0007669"/>
    <property type="project" value="UniProtKB-SubCell"/>
</dbReference>
<reference evidence="7" key="1">
    <citation type="journal article" date="2021" name="mSystems">
        <title>Bacteria and Archaea Synergistically Convert Glycine Betaine to Biogenic Methane in the Formosa Cold Seep of the South China Sea.</title>
        <authorList>
            <person name="Li L."/>
            <person name="Zhang W."/>
            <person name="Zhang S."/>
            <person name="Song L."/>
            <person name="Sun Q."/>
            <person name="Zhang H."/>
            <person name="Xiang H."/>
            <person name="Dong X."/>
        </authorList>
    </citation>
    <scope>NUCLEOTIDE SEQUENCE</scope>
    <source>
        <strain evidence="7">ZWT</strain>
    </source>
</reference>
<evidence type="ECO:0000256" key="3">
    <source>
        <dbReference type="ARBA" id="ARBA00023143"/>
    </source>
</evidence>
<comment type="caution">
    <text evidence="7">The sequence shown here is derived from an EMBL/GenBank/DDBJ whole genome shotgun (WGS) entry which is preliminary data.</text>
</comment>
<accession>A0A9J6P7K3</accession>
<dbReference type="EMBL" id="JAGSOJ010000007">
    <property type="protein sequence ID" value="MCM1992635.1"/>
    <property type="molecule type" value="Genomic_DNA"/>
</dbReference>
<evidence type="ECO:0000256" key="4">
    <source>
        <dbReference type="RuleBase" id="RU362073"/>
    </source>
</evidence>
<dbReference type="Proteomes" id="UP001056429">
    <property type="component" value="Unassembled WGS sequence"/>
</dbReference>
<dbReference type="RefSeq" id="WP_250861810.1">
    <property type="nucleotide sequence ID" value="NZ_JAGSOJ010000007.1"/>
</dbReference>
<dbReference type="InterPro" id="IPR046358">
    <property type="entry name" value="Flagellin_C"/>
</dbReference>
<comment type="subcellular location">
    <subcellularLocation>
        <location evidence="4">Secreted</location>
    </subcellularLocation>
    <subcellularLocation>
        <location evidence="4">Bacterial flagellum</location>
    </subcellularLocation>
</comment>
<organism evidence="7 8">
    <name type="scientific">Oceanirhabdus seepicola</name>
    <dbReference type="NCBI Taxonomy" id="2828781"/>
    <lineage>
        <taxon>Bacteria</taxon>
        <taxon>Bacillati</taxon>
        <taxon>Bacillota</taxon>
        <taxon>Clostridia</taxon>
        <taxon>Eubacteriales</taxon>
        <taxon>Clostridiaceae</taxon>
        <taxon>Oceanirhabdus</taxon>
    </lineage>
</organism>
<dbReference type="InterPro" id="IPR042187">
    <property type="entry name" value="Flagellin_C_sub2"/>
</dbReference>
<keyword evidence="7" id="KW-0282">Flagellum</keyword>
<dbReference type="Gene3D" id="6.10.10.10">
    <property type="entry name" value="Flagellar export chaperone, C-terminal domain"/>
    <property type="match status" value="1"/>
</dbReference>
<feature type="domain" description="Flagellin N-terminal" evidence="5">
    <location>
        <begin position="7"/>
        <end position="140"/>
    </location>
</feature>
<keyword evidence="8" id="KW-1185">Reference proteome</keyword>
<keyword evidence="3 4" id="KW-0975">Bacterial flagellum</keyword>
<dbReference type="Pfam" id="PF00700">
    <property type="entry name" value="Flagellin_C"/>
    <property type="match status" value="1"/>
</dbReference>
<feature type="domain" description="Flagellin C-terminal" evidence="6">
    <location>
        <begin position="184"/>
        <end position="269"/>
    </location>
</feature>
<evidence type="ECO:0000256" key="1">
    <source>
        <dbReference type="ARBA" id="ARBA00005709"/>
    </source>
</evidence>
<dbReference type="PRINTS" id="PR00207">
    <property type="entry name" value="FLAGELLIN"/>
</dbReference>
<dbReference type="Pfam" id="PF00669">
    <property type="entry name" value="Flagellin_N"/>
    <property type="match status" value="1"/>
</dbReference>
<evidence type="ECO:0000313" key="7">
    <source>
        <dbReference type="EMBL" id="MCM1992635.1"/>
    </source>
</evidence>
<evidence type="ECO:0000259" key="6">
    <source>
        <dbReference type="Pfam" id="PF00700"/>
    </source>
</evidence>
<dbReference type="GO" id="GO:0005198">
    <property type="term" value="F:structural molecule activity"/>
    <property type="evidence" value="ECO:0007669"/>
    <property type="project" value="UniProtKB-UniRule"/>
</dbReference>
<comment type="function">
    <text evidence="4">Flagellin is the subunit protein which polymerizes to form the filaments of bacterial flagella.</text>
</comment>
<evidence type="ECO:0000259" key="5">
    <source>
        <dbReference type="Pfam" id="PF00669"/>
    </source>
</evidence>
<keyword evidence="7" id="KW-0966">Cell projection</keyword>
<dbReference type="SUPFAM" id="SSF64518">
    <property type="entry name" value="Phase 1 flagellin"/>
    <property type="match status" value="1"/>
</dbReference>
<evidence type="ECO:0000256" key="2">
    <source>
        <dbReference type="ARBA" id="ARBA00020110"/>
    </source>
</evidence>
<keyword evidence="4" id="KW-0964">Secreted</keyword>